<proteinExistence type="predicted"/>
<reference evidence="1" key="1">
    <citation type="submission" date="2022-04" db="EMBL/GenBank/DDBJ databases">
        <title>Chromosome-scale genome assembly of Holotrichia oblita Faldermann.</title>
        <authorList>
            <person name="Rongchong L."/>
        </authorList>
    </citation>
    <scope>NUCLEOTIDE SEQUENCE</scope>
    <source>
        <strain evidence="1">81SQS9</strain>
    </source>
</reference>
<accession>A0ACB9T206</accession>
<dbReference type="EMBL" id="CM043019">
    <property type="protein sequence ID" value="KAI4460842.1"/>
    <property type="molecule type" value="Genomic_DNA"/>
</dbReference>
<dbReference type="Proteomes" id="UP001056778">
    <property type="component" value="Chromosome 5"/>
</dbReference>
<sequence>MNLSEKVVLITGGSGGLGATCVEELLKNDVKGVVIADINDGEELVRNFNAKYGNGRTIFVKTDVRDNSSFENAFQTAVDTYKNIDILINCAGVFDEYAWEKVLDINLKATARGCLLAINKFFPNYKTNSDTYIINFASITGLVPFELAPHYTASKHGVVGISRSYGCNPVIIGRNIYVMALCPGGTHTAMLAGVDESTVIFTEIMEEQIAALALQQPDVVAKSVIKMLNQPEGGSVWVINGNDLYKKKLPTVETLKSTGDE</sequence>
<evidence type="ECO:0000313" key="1">
    <source>
        <dbReference type="EMBL" id="KAI4460842.1"/>
    </source>
</evidence>
<protein>
    <submittedName>
        <fullName evidence="1">15-hydroxyprostaglandin dehydrogenase [nad(+)]</fullName>
    </submittedName>
</protein>
<name>A0ACB9T206_HOLOL</name>
<comment type="caution">
    <text evidence="1">The sequence shown here is derived from an EMBL/GenBank/DDBJ whole genome shotgun (WGS) entry which is preliminary data.</text>
</comment>
<evidence type="ECO:0000313" key="2">
    <source>
        <dbReference type="Proteomes" id="UP001056778"/>
    </source>
</evidence>
<gene>
    <name evidence="1" type="ORF">MML48_5g00002338</name>
</gene>
<keyword evidence="2" id="KW-1185">Reference proteome</keyword>
<organism evidence="1 2">
    <name type="scientific">Holotrichia oblita</name>
    <name type="common">Chafer beetle</name>
    <dbReference type="NCBI Taxonomy" id="644536"/>
    <lineage>
        <taxon>Eukaryota</taxon>
        <taxon>Metazoa</taxon>
        <taxon>Ecdysozoa</taxon>
        <taxon>Arthropoda</taxon>
        <taxon>Hexapoda</taxon>
        <taxon>Insecta</taxon>
        <taxon>Pterygota</taxon>
        <taxon>Neoptera</taxon>
        <taxon>Endopterygota</taxon>
        <taxon>Coleoptera</taxon>
        <taxon>Polyphaga</taxon>
        <taxon>Scarabaeiformia</taxon>
        <taxon>Scarabaeidae</taxon>
        <taxon>Melolonthinae</taxon>
        <taxon>Holotrichia</taxon>
    </lineage>
</organism>